<sequence>MTFVLVNLVVDVIYPLIDPRIQRSTTQRAALVPA</sequence>
<reference evidence="1 2" key="1">
    <citation type="submission" date="2015-03" db="EMBL/GenBank/DDBJ databases">
        <authorList>
            <person name="Murphy D."/>
        </authorList>
    </citation>
    <scope>NUCLEOTIDE SEQUENCE [LARGE SCALE GENOMIC DNA]</scope>
    <source>
        <strain evidence="1 2">D16</strain>
    </source>
</reference>
<name>A0A0U1E214_9MYCO</name>
<evidence type="ECO:0000313" key="1">
    <source>
        <dbReference type="EMBL" id="CQD25290.1"/>
    </source>
</evidence>
<accession>A0A0U1E214</accession>
<protein>
    <submittedName>
        <fullName evidence="1">Uncharacterized protein</fullName>
    </submittedName>
</protein>
<dbReference type="Proteomes" id="UP000182227">
    <property type="component" value="Unassembled WGS sequence"/>
</dbReference>
<dbReference type="EMBL" id="CTEF01000010">
    <property type="protein sequence ID" value="CQD25290.1"/>
    <property type="molecule type" value="Genomic_DNA"/>
</dbReference>
<evidence type="ECO:0000313" key="2">
    <source>
        <dbReference type="Proteomes" id="UP000182227"/>
    </source>
</evidence>
<dbReference type="AlphaFoldDB" id="A0A0U1E214"/>
<proteinExistence type="predicted"/>
<organism evidence="1 2">
    <name type="scientific">Mycolicibacterium conceptionense</name>
    <dbReference type="NCBI Taxonomy" id="451644"/>
    <lineage>
        <taxon>Bacteria</taxon>
        <taxon>Bacillati</taxon>
        <taxon>Actinomycetota</taxon>
        <taxon>Actinomycetes</taxon>
        <taxon>Mycobacteriales</taxon>
        <taxon>Mycobacteriaceae</taxon>
        <taxon>Mycolicibacterium</taxon>
    </lineage>
</organism>
<gene>
    <name evidence="1" type="ORF">BN970_07088</name>
</gene>